<keyword evidence="2" id="KW-0812">Transmembrane</keyword>
<feature type="region of interest" description="Disordered" evidence="1">
    <location>
        <begin position="74"/>
        <end position="95"/>
    </location>
</feature>
<protein>
    <submittedName>
        <fullName evidence="3">Histone-lysine N-methyltransferase</fullName>
    </submittedName>
</protein>
<sequence>MSKHSFNIARGARKQQPEGDASLGLTEAFAPIGAGDALEHRGAADGDTSLGLTEAFAPVAASHGAHVAGFKYQGDTSEDYSDPVESLEPRDEPVFGDEVPAAAPVQNCGRHGKPEPVEHPHLKKSRRVRRVLVIIVALLAVLACALGYFAFQLWNESSRAMVQQTQAQQQSTDVGNLSQDNSGKDAASATTAKKTEVPNLVGVLGQTQDAAITALAHGATVTSSKDVNEEGNAVKKSVTVALTAEPADSRSGTPTVYLGLDADGKVIQAGYSAATASLGYGSLSFADAVKNEHIVEKTLREAGVNVTDGSAKLPSDKTSYSTYASDGTTLVKENCSFNGTVDINGAAHTWSSVLMYDYSTANASGNLADTVRIIYIYINA</sequence>
<feature type="region of interest" description="Disordered" evidence="1">
    <location>
        <begin position="1"/>
        <end position="22"/>
    </location>
</feature>
<evidence type="ECO:0000256" key="1">
    <source>
        <dbReference type="SAM" id="MobiDB-lite"/>
    </source>
</evidence>
<dbReference type="EMBL" id="PPTP01000003">
    <property type="protein sequence ID" value="RDB56111.1"/>
    <property type="molecule type" value="Genomic_DNA"/>
</dbReference>
<evidence type="ECO:0000313" key="4">
    <source>
        <dbReference type="Proteomes" id="UP000253792"/>
    </source>
</evidence>
<feature type="compositionally biased region" description="Polar residues" evidence="1">
    <location>
        <begin position="171"/>
        <end position="181"/>
    </location>
</feature>
<keyword evidence="3" id="KW-0489">Methyltransferase</keyword>
<evidence type="ECO:0000256" key="2">
    <source>
        <dbReference type="SAM" id="Phobius"/>
    </source>
</evidence>
<dbReference type="OrthoDB" id="3177564at2"/>
<evidence type="ECO:0000313" key="3">
    <source>
        <dbReference type="EMBL" id="RDB56111.1"/>
    </source>
</evidence>
<name>A0A369L8X9_9ACTN</name>
<dbReference type="GO" id="GO:0032259">
    <property type="term" value="P:methylation"/>
    <property type="evidence" value="ECO:0007669"/>
    <property type="project" value="UniProtKB-KW"/>
</dbReference>
<proteinExistence type="predicted"/>
<dbReference type="RefSeq" id="WP_114620425.1">
    <property type="nucleotide sequence ID" value="NZ_PPTP01000003.1"/>
</dbReference>
<dbReference type="Proteomes" id="UP000253792">
    <property type="component" value="Unassembled WGS sequence"/>
</dbReference>
<comment type="caution">
    <text evidence="3">The sequence shown here is derived from an EMBL/GenBank/DDBJ whole genome shotgun (WGS) entry which is preliminary data.</text>
</comment>
<keyword evidence="2" id="KW-0472">Membrane</keyword>
<dbReference type="AlphaFoldDB" id="A0A369L8X9"/>
<keyword evidence="4" id="KW-1185">Reference proteome</keyword>
<reference evidence="3 4" key="1">
    <citation type="journal article" date="2018" name="Elife">
        <title>Discovery and characterization of a prevalent human gut bacterial enzyme sufficient for the inactivation of a family of plant toxins.</title>
        <authorList>
            <person name="Koppel N."/>
            <person name="Bisanz J.E."/>
            <person name="Pandelia M.E."/>
            <person name="Turnbaugh P.J."/>
            <person name="Balskus E.P."/>
        </authorList>
    </citation>
    <scope>NUCLEOTIDE SEQUENCE [LARGE SCALE GENOMIC DNA]</scope>
    <source>
        <strain evidence="4">anaerobia AP69FAA</strain>
    </source>
</reference>
<organism evidence="3 4">
    <name type="scientific">Senegalimassilia anaerobia</name>
    <dbReference type="NCBI Taxonomy" id="1473216"/>
    <lineage>
        <taxon>Bacteria</taxon>
        <taxon>Bacillati</taxon>
        <taxon>Actinomycetota</taxon>
        <taxon>Coriobacteriia</taxon>
        <taxon>Coriobacteriales</taxon>
        <taxon>Coriobacteriaceae</taxon>
        <taxon>Senegalimassilia</taxon>
    </lineage>
</organism>
<gene>
    <name evidence="3" type="ORF">C1880_04260</name>
</gene>
<accession>A0A369L8X9</accession>
<keyword evidence="2" id="KW-1133">Transmembrane helix</keyword>
<keyword evidence="3" id="KW-0808">Transferase</keyword>
<feature type="region of interest" description="Disordered" evidence="1">
    <location>
        <begin position="165"/>
        <end position="192"/>
    </location>
</feature>
<dbReference type="STRING" id="1034345.GCA_000236865_00405"/>
<dbReference type="GO" id="GO:0008168">
    <property type="term" value="F:methyltransferase activity"/>
    <property type="evidence" value="ECO:0007669"/>
    <property type="project" value="UniProtKB-KW"/>
</dbReference>
<feature type="transmembrane region" description="Helical" evidence="2">
    <location>
        <begin position="131"/>
        <end position="154"/>
    </location>
</feature>